<feature type="transmembrane region" description="Helical" evidence="5">
    <location>
        <begin position="69"/>
        <end position="92"/>
    </location>
</feature>
<feature type="transmembrane region" description="Helical" evidence="5">
    <location>
        <begin position="237"/>
        <end position="256"/>
    </location>
</feature>
<feature type="transmembrane region" description="Helical" evidence="5">
    <location>
        <begin position="112"/>
        <end position="131"/>
    </location>
</feature>
<dbReference type="SUPFAM" id="SSF81321">
    <property type="entry name" value="Family A G protein-coupled receptor-like"/>
    <property type="match status" value="1"/>
</dbReference>
<dbReference type="GO" id="GO:0007166">
    <property type="term" value="P:cell surface receptor signaling pathway"/>
    <property type="evidence" value="ECO:0007669"/>
    <property type="project" value="InterPro"/>
</dbReference>
<dbReference type="PROSITE" id="PS50261">
    <property type="entry name" value="G_PROTEIN_RECEP_F2_4"/>
    <property type="match status" value="1"/>
</dbReference>
<dbReference type="PANTHER" id="PTHR23112:SF0">
    <property type="entry name" value="TRANSMEMBRANE PROTEIN 116"/>
    <property type="match status" value="1"/>
</dbReference>
<keyword evidence="8" id="KW-1185">Reference proteome</keyword>
<sequence>MNAADICAIIGSIFGILGSILIIILFVYFGEGKLFYKKLILILSIYDLSQSISYILPGKTDSLVCSIQMYLIGITGLTSQYWSCSISIISYLKVVKDRNDKYLEKLYKSLHLLMWILVFFCIVIIAVFGSPTHSDTYWCWCKQKGITGMMYFFYWTFLVLCLIFYILTVARLKRNFQKIMKSDSKIPKETQMTQLRIQLRMTMIPLIYIILLIPSTIKRVHEFIIENPNDWISVDVLQSIFITTHGFWDFLIFIVFNEEMRKKISESCFGSSNNLEFYQISDFDTIKDFVYSDDEDSRLKEFIN</sequence>
<accession>A0A9Q0LKK2</accession>
<keyword evidence="7" id="KW-0675">Receptor</keyword>
<dbReference type="GO" id="GO:0007189">
    <property type="term" value="P:adenylate cyclase-activating G protein-coupled receptor signaling pathway"/>
    <property type="evidence" value="ECO:0007669"/>
    <property type="project" value="TreeGrafter"/>
</dbReference>
<feature type="transmembrane region" description="Helical" evidence="5">
    <location>
        <begin position="6"/>
        <end position="27"/>
    </location>
</feature>
<keyword evidence="3 5" id="KW-1133">Transmembrane helix</keyword>
<protein>
    <submittedName>
        <fullName evidence="7">G protein-coupled receptor</fullName>
    </submittedName>
</protein>
<dbReference type="InterPro" id="IPR022343">
    <property type="entry name" value="GCR1-cAMP_receptor"/>
</dbReference>
<name>A0A9Q0LKK2_ANAIG</name>
<evidence type="ECO:0000313" key="8">
    <source>
        <dbReference type="Proteomes" id="UP001149090"/>
    </source>
</evidence>
<evidence type="ECO:0000256" key="5">
    <source>
        <dbReference type="SAM" id="Phobius"/>
    </source>
</evidence>
<evidence type="ECO:0000256" key="3">
    <source>
        <dbReference type="ARBA" id="ARBA00022989"/>
    </source>
</evidence>
<dbReference type="Gene3D" id="1.20.1070.10">
    <property type="entry name" value="Rhodopsin 7-helix transmembrane proteins"/>
    <property type="match status" value="1"/>
</dbReference>
<organism evidence="7 8">
    <name type="scientific">Anaeramoeba ignava</name>
    <name type="common">Anaerobic marine amoeba</name>
    <dbReference type="NCBI Taxonomy" id="1746090"/>
    <lineage>
        <taxon>Eukaryota</taxon>
        <taxon>Metamonada</taxon>
        <taxon>Anaeramoebidae</taxon>
        <taxon>Anaeramoeba</taxon>
    </lineage>
</organism>
<dbReference type="PRINTS" id="PR02001">
    <property type="entry name" value="GCR1CAMPR"/>
</dbReference>
<evidence type="ECO:0000256" key="2">
    <source>
        <dbReference type="ARBA" id="ARBA00022692"/>
    </source>
</evidence>
<dbReference type="AlphaFoldDB" id="A0A9Q0LKK2"/>
<comment type="subcellular location">
    <subcellularLocation>
        <location evidence="1">Membrane</location>
        <topology evidence="1">Multi-pass membrane protein</topology>
    </subcellularLocation>
</comment>
<dbReference type="EMBL" id="JAPDFW010000070">
    <property type="protein sequence ID" value="KAJ5074326.1"/>
    <property type="molecule type" value="Genomic_DNA"/>
</dbReference>
<gene>
    <name evidence="7" type="ORF">M0811_00955</name>
</gene>
<evidence type="ECO:0000256" key="4">
    <source>
        <dbReference type="ARBA" id="ARBA00023136"/>
    </source>
</evidence>
<keyword evidence="2 5" id="KW-0812">Transmembrane</keyword>
<dbReference type="OrthoDB" id="6138721at2759"/>
<evidence type="ECO:0000313" key="7">
    <source>
        <dbReference type="EMBL" id="KAJ5074326.1"/>
    </source>
</evidence>
<dbReference type="GO" id="GO:0005886">
    <property type="term" value="C:plasma membrane"/>
    <property type="evidence" value="ECO:0007669"/>
    <property type="project" value="TreeGrafter"/>
</dbReference>
<feature type="transmembrane region" description="Helical" evidence="5">
    <location>
        <begin position="151"/>
        <end position="172"/>
    </location>
</feature>
<feature type="domain" description="G-protein coupled receptors family 2 profile 2" evidence="6">
    <location>
        <begin position="4"/>
        <end position="257"/>
    </location>
</feature>
<keyword evidence="4 5" id="KW-0472">Membrane</keyword>
<reference evidence="7" key="1">
    <citation type="submission" date="2022-10" db="EMBL/GenBank/DDBJ databases">
        <title>Novel sulphate-reducing endosymbionts in the free-living metamonad Anaeramoeba.</title>
        <authorList>
            <person name="Jerlstrom-Hultqvist J."/>
            <person name="Cepicka I."/>
            <person name="Gallot-Lavallee L."/>
            <person name="Salas-Leiva D."/>
            <person name="Curtis B.A."/>
            <person name="Zahonova K."/>
            <person name="Pipaliya S."/>
            <person name="Dacks J."/>
            <person name="Roger A.J."/>
        </authorList>
    </citation>
    <scope>NUCLEOTIDE SEQUENCE</scope>
    <source>
        <strain evidence="7">BMAN</strain>
    </source>
</reference>
<proteinExistence type="predicted"/>
<comment type="caution">
    <text evidence="7">The sequence shown here is derived from an EMBL/GenBank/DDBJ whole genome shotgun (WGS) entry which is preliminary data.</text>
</comment>
<dbReference type="Proteomes" id="UP001149090">
    <property type="component" value="Unassembled WGS sequence"/>
</dbReference>
<evidence type="ECO:0000259" key="6">
    <source>
        <dbReference type="PROSITE" id="PS50261"/>
    </source>
</evidence>
<dbReference type="PANTHER" id="PTHR23112">
    <property type="entry name" value="G PROTEIN-COUPLED RECEPTOR 157-RELATED"/>
    <property type="match status" value="1"/>
</dbReference>
<dbReference type="InterPro" id="IPR017981">
    <property type="entry name" value="GPCR_2-like_7TM"/>
</dbReference>
<dbReference type="GO" id="GO:0004930">
    <property type="term" value="F:G protein-coupled receptor activity"/>
    <property type="evidence" value="ECO:0007669"/>
    <property type="project" value="TreeGrafter"/>
</dbReference>
<evidence type="ECO:0000256" key="1">
    <source>
        <dbReference type="ARBA" id="ARBA00004141"/>
    </source>
</evidence>
<feature type="transmembrane region" description="Helical" evidence="5">
    <location>
        <begin position="197"/>
        <end position="217"/>
    </location>
</feature>